<dbReference type="RefSeq" id="WP_101331753.1">
    <property type="nucleotide sequence ID" value="NZ_PJNH01000002.1"/>
</dbReference>
<evidence type="ECO:0000313" key="2">
    <source>
        <dbReference type="Proteomes" id="UP000243524"/>
    </source>
</evidence>
<organism evidence="1 2">
    <name type="scientific">Halalkalibacillus sediminis</name>
    <dbReference type="NCBI Taxonomy" id="2018042"/>
    <lineage>
        <taxon>Bacteria</taxon>
        <taxon>Bacillati</taxon>
        <taxon>Bacillota</taxon>
        <taxon>Bacilli</taxon>
        <taxon>Bacillales</taxon>
        <taxon>Bacillaceae</taxon>
        <taxon>Halalkalibacillus</taxon>
    </lineage>
</organism>
<accession>A0A2I0QUW7</accession>
<comment type="caution">
    <text evidence="1">The sequence shown here is derived from an EMBL/GenBank/DDBJ whole genome shotgun (WGS) entry which is preliminary data.</text>
</comment>
<evidence type="ECO:0000313" key="1">
    <source>
        <dbReference type="EMBL" id="PKR78147.1"/>
    </source>
</evidence>
<dbReference type="Proteomes" id="UP000243524">
    <property type="component" value="Unassembled WGS sequence"/>
</dbReference>
<dbReference type="OrthoDB" id="2371262at2"/>
<reference evidence="1 2" key="1">
    <citation type="submission" date="2017-06" db="EMBL/GenBank/DDBJ databases">
        <title>the draft geome sequence of Illustriluteabacillus marina B3227.</title>
        <authorList>
            <person name="He R.-H."/>
            <person name="Du Z.-J."/>
        </authorList>
    </citation>
    <scope>NUCLEOTIDE SEQUENCE [LARGE SCALE GENOMIC DNA]</scope>
    <source>
        <strain evidence="1 2">B3227</strain>
    </source>
</reference>
<dbReference type="Pfam" id="PF10776">
    <property type="entry name" value="DUF2600"/>
    <property type="match status" value="1"/>
</dbReference>
<dbReference type="InterPro" id="IPR019712">
    <property type="entry name" value="YtpB-like"/>
</dbReference>
<gene>
    <name evidence="1" type="ORF">CEY16_09550</name>
</gene>
<name>A0A2I0QUW7_9BACI</name>
<dbReference type="EMBL" id="PJNH01000002">
    <property type="protein sequence ID" value="PKR78147.1"/>
    <property type="molecule type" value="Genomic_DNA"/>
</dbReference>
<keyword evidence="2" id="KW-1185">Reference proteome</keyword>
<proteinExistence type="predicted"/>
<protein>
    <submittedName>
        <fullName evidence="1">DUF2600 domain-containing protein</fullName>
    </submittedName>
</protein>
<sequence length="353" mass="41768">MRNIPTSLTKILSVSYRKIFPQANEELDGWRKLAEKIPNDELRTQALESIDSKTFHCEGGSIYAVLARENWEDAISFIVAYQTISDYLDNLCDRSTSLDPEDFRQLHLSMLDAISPNSVNKRRNYYQFRDEQDDGEYLASLVATCQEITRRIKDYERIYPTIHRLAGLYIDLQVHKHVRLDERVPRLEEWFNREKDDEELFWYEFSAATGSTIGIFCLISYGLDDIYVGEEVYQSYFPYMQGLHILLDYFIDQKEDEVEGDLNFCHYYESEDILKERFEYMIKNAREGINGIPDPQFHEQIVVCLVGLYLSDRKVNDFHNGKEICNHLLRKTGWKAKFIYWNGKGYRKVKKRI</sequence>
<dbReference type="AlphaFoldDB" id="A0A2I0QUW7"/>